<sequence length="249" mass="27114">MMRSKGTGNVAVERIQDLILAEKLVPGDPMPTESALCERLEISRSSVREAMRTLASLDIVEVRHGHGTFVGQLSLSPLVDGLLFRARMNDGNDLRALREVVELRIAIDLSVAEQLVEIYRDSHNPELEGLVEQMRELAGDGRPFPEADAAFHSALFERLDNGLLRQLAQAFWEIHTVAVPLLQVPPAEDILDTVEAHRAMLSALEAGDAAAYREAVIAHYRPLGRVLDAAATAADRGEAGADAVEAGVR</sequence>
<evidence type="ECO:0000313" key="6">
    <source>
        <dbReference type="EMBL" id="RRR23029.1"/>
    </source>
</evidence>
<evidence type="ECO:0000256" key="2">
    <source>
        <dbReference type="ARBA" id="ARBA00023125"/>
    </source>
</evidence>
<dbReference type="PRINTS" id="PR00035">
    <property type="entry name" value="HTHGNTR"/>
</dbReference>
<dbReference type="SMART" id="SM00895">
    <property type="entry name" value="FCD"/>
    <property type="match status" value="1"/>
</dbReference>
<protein>
    <submittedName>
        <fullName evidence="6">FadR family transcriptional regulator</fullName>
    </submittedName>
</protein>
<dbReference type="Pfam" id="PF07729">
    <property type="entry name" value="FCD"/>
    <property type="match status" value="1"/>
</dbReference>
<organism evidence="6 8">
    <name type="scientific">Brachybacterium saurashtrense</name>
    <dbReference type="NCBI Taxonomy" id="556288"/>
    <lineage>
        <taxon>Bacteria</taxon>
        <taxon>Bacillati</taxon>
        <taxon>Actinomycetota</taxon>
        <taxon>Actinomycetes</taxon>
        <taxon>Micrococcales</taxon>
        <taxon>Dermabacteraceae</taxon>
        <taxon>Brachybacterium</taxon>
    </lineage>
</organism>
<dbReference type="PANTHER" id="PTHR43537">
    <property type="entry name" value="TRANSCRIPTIONAL REGULATOR, GNTR FAMILY"/>
    <property type="match status" value="1"/>
</dbReference>
<keyword evidence="1" id="KW-0805">Transcription regulation</keyword>
<gene>
    <name evidence="5" type="ORF">DWV08_01460</name>
    <name evidence="6" type="ORF">DXU92_06590</name>
</gene>
<dbReference type="Gene3D" id="1.20.120.530">
    <property type="entry name" value="GntR ligand-binding domain-like"/>
    <property type="match status" value="1"/>
</dbReference>
<dbReference type="InterPro" id="IPR011711">
    <property type="entry name" value="GntR_C"/>
</dbReference>
<evidence type="ECO:0000256" key="1">
    <source>
        <dbReference type="ARBA" id="ARBA00023015"/>
    </source>
</evidence>
<keyword evidence="7" id="KW-1185">Reference proteome</keyword>
<dbReference type="GO" id="GO:0003677">
    <property type="term" value="F:DNA binding"/>
    <property type="evidence" value="ECO:0007669"/>
    <property type="project" value="UniProtKB-KW"/>
</dbReference>
<dbReference type="RefSeq" id="WP_115412173.1">
    <property type="nucleotide sequence ID" value="NZ_CP031356.1"/>
</dbReference>
<feature type="domain" description="HTH gntR-type" evidence="4">
    <location>
        <begin position="5"/>
        <end position="73"/>
    </location>
</feature>
<dbReference type="CDD" id="cd07377">
    <property type="entry name" value="WHTH_GntR"/>
    <property type="match status" value="1"/>
</dbReference>
<evidence type="ECO:0000313" key="7">
    <source>
        <dbReference type="Proteomes" id="UP000254236"/>
    </source>
</evidence>
<accession>A0A345YKG6</accession>
<keyword evidence="3" id="KW-0804">Transcription</keyword>
<evidence type="ECO:0000256" key="3">
    <source>
        <dbReference type="ARBA" id="ARBA00023163"/>
    </source>
</evidence>
<dbReference type="EMBL" id="CP031356">
    <property type="protein sequence ID" value="AXK44418.1"/>
    <property type="molecule type" value="Genomic_DNA"/>
</dbReference>
<reference evidence="5 7" key="1">
    <citation type="submission" date="2018-07" db="EMBL/GenBank/DDBJ databases">
        <title>Brachybacterium saurashtrense DSM 23186 genome sequence.</title>
        <authorList>
            <person name="Guo L."/>
        </authorList>
    </citation>
    <scope>NUCLEOTIDE SEQUENCE [LARGE SCALE GENOMIC DNA]</scope>
    <source>
        <strain evidence="5 7">DSM 23186</strain>
    </source>
</reference>
<dbReference type="SUPFAM" id="SSF48008">
    <property type="entry name" value="GntR ligand-binding domain-like"/>
    <property type="match status" value="1"/>
</dbReference>
<dbReference type="GO" id="GO:0003700">
    <property type="term" value="F:DNA-binding transcription factor activity"/>
    <property type="evidence" value="ECO:0007669"/>
    <property type="project" value="InterPro"/>
</dbReference>
<dbReference type="Proteomes" id="UP000282185">
    <property type="component" value="Unassembled WGS sequence"/>
</dbReference>
<dbReference type="SUPFAM" id="SSF46785">
    <property type="entry name" value="Winged helix' DNA-binding domain"/>
    <property type="match status" value="1"/>
</dbReference>
<proteinExistence type="predicted"/>
<dbReference type="InterPro" id="IPR036388">
    <property type="entry name" value="WH-like_DNA-bd_sf"/>
</dbReference>
<dbReference type="AlphaFoldDB" id="A0A345YKG6"/>
<dbReference type="Gene3D" id="1.10.10.10">
    <property type="entry name" value="Winged helix-like DNA-binding domain superfamily/Winged helix DNA-binding domain"/>
    <property type="match status" value="1"/>
</dbReference>
<dbReference type="PANTHER" id="PTHR43537:SF44">
    <property type="entry name" value="GNTR FAMILY REGULATORY PROTEIN"/>
    <property type="match status" value="1"/>
</dbReference>
<dbReference type="InterPro" id="IPR008920">
    <property type="entry name" value="TF_FadR/GntR_C"/>
</dbReference>
<dbReference type="EMBL" id="QSWH01000003">
    <property type="protein sequence ID" value="RRR23029.1"/>
    <property type="molecule type" value="Genomic_DNA"/>
</dbReference>
<evidence type="ECO:0000259" key="4">
    <source>
        <dbReference type="PROSITE" id="PS50949"/>
    </source>
</evidence>
<dbReference type="SMART" id="SM00345">
    <property type="entry name" value="HTH_GNTR"/>
    <property type="match status" value="1"/>
</dbReference>
<dbReference type="PROSITE" id="PS50949">
    <property type="entry name" value="HTH_GNTR"/>
    <property type="match status" value="1"/>
</dbReference>
<dbReference type="Pfam" id="PF00392">
    <property type="entry name" value="GntR"/>
    <property type="match status" value="1"/>
</dbReference>
<name>A0A345YKG6_9MICO</name>
<evidence type="ECO:0000313" key="5">
    <source>
        <dbReference type="EMBL" id="AXK44418.1"/>
    </source>
</evidence>
<dbReference type="InterPro" id="IPR036390">
    <property type="entry name" value="WH_DNA-bd_sf"/>
</dbReference>
<evidence type="ECO:0000313" key="8">
    <source>
        <dbReference type="Proteomes" id="UP000282185"/>
    </source>
</evidence>
<keyword evidence="2" id="KW-0238">DNA-binding</keyword>
<dbReference type="Proteomes" id="UP000254236">
    <property type="component" value="Chromosome"/>
</dbReference>
<reference evidence="6 8" key="2">
    <citation type="submission" date="2018-08" db="EMBL/GenBank/DDBJ databases">
        <title>Brachybacterium saurashtrense DSM 23186.</title>
        <authorList>
            <person name="Li Y."/>
        </authorList>
    </citation>
    <scope>NUCLEOTIDE SEQUENCE [LARGE SCALE GENOMIC DNA]</scope>
    <source>
        <strain evidence="6 8">DSM 23186</strain>
    </source>
</reference>
<dbReference type="OrthoDB" id="3523737at2"/>
<dbReference type="InterPro" id="IPR000524">
    <property type="entry name" value="Tscrpt_reg_HTH_GntR"/>
</dbReference>
<dbReference type="KEGG" id="bsau:DWV08_01460"/>